<dbReference type="InterPro" id="IPR049083">
    <property type="entry name" value="TACO1_YebC_N"/>
</dbReference>
<dbReference type="InterPro" id="IPR048300">
    <property type="entry name" value="TACO1_YebC-like_2nd/3rd_dom"/>
</dbReference>
<dbReference type="Pfam" id="PF20772">
    <property type="entry name" value="TACO1_YebC_N"/>
    <property type="match status" value="1"/>
</dbReference>
<dbReference type="Gene3D" id="1.10.10.200">
    <property type="match status" value="1"/>
</dbReference>
<evidence type="ECO:0000256" key="2">
    <source>
        <dbReference type="ARBA" id="ARBA00008724"/>
    </source>
</evidence>
<reference evidence="5 6" key="1">
    <citation type="journal article" date="2008" name="Nature">
        <title>The genome of the choanoflagellate Monosiga brevicollis and the origin of metazoans.</title>
        <authorList>
            <consortium name="JGI Sequencing"/>
            <person name="King N."/>
            <person name="Westbrook M.J."/>
            <person name="Young S.L."/>
            <person name="Kuo A."/>
            <person name="Abedin M."/>
            <person name="Chapman J."/>
            <person name="Fairclough S."/>
            <person name="Hellsten U."/>
            <person name="Isogai Y."/>
            <person name="Letunic I."/>
            <person name="Marr M."/>
            <person name="Pincus D."/>
            <person name="Putnam N."/>
            <person name="Rokas A."/>
            <person name="Wright K.J."/>
            <person name="Zuzow R."/>
            <person name="Dirks W."/>
            <person name="Good M."/>
            <person name="Goodstein D."/>
            <person name="Lemons D."/>
            <person name="Li W."/>
            <person name="Lyons J.B."/>
            <person name="Morris A."/>
            <person name="Nichols S."/>
            <person name="Richter D.J."/>
            <person name="Salamov A."/>
            <person name="Bork P."/>
            <person name="Lim W.A."/>
            <person name="Manning G."/>
            <person name="Miller W.T."/>
            <person name="McGinnis W."/>
            <person name="Shapiro H."/>
            <person name="Tjian R."/>
            <person name="Grigoriev I.V."/>
            <person name="Rokhsar D."/>
        </authorList>
    </citation>
    <scope>NUCLEOTIDE SEQUENCE [LARGE SCALE GENOMIC DNA]</scope>
    <source>
        <strain evidence="6">MX1 / ATCC 50154</strain>
    </source>
</reference>
<organism evidence="5 6">
    <name type="scientific">Monosiga brevicollis</name>
    <name type="common">Choanoflagellate</name>
    <dbReference type="NCBI Taxonomy" id="81824"/>
    <lineage>
        <taxon>Eukaryota</taxon>
        <taxon>Choanoflagellata</taxon>
        <taxon>Craspedida</taxon>
        <taxon>Salpingoecidae</taxon>
        <taxon>Monosiga</taxon>
    </lineage>
</organism>
<evidence type="ECO:0000313" key="5">
    <source>
        <dbReference type="EMBL" id="EDQ86068.1"/>
    </source>
</evidence>
<name>A9V954_MONBE</name>
<dbReference type="InParanoid" id="A9V954"/>
<dbReference type="Pfam" id="PF01709">
    <property type="entry name" value="Transcrip_reg"/>
    <property type="match status" value="1"/>
</dbReference>
<dbReference type="STRING" id="81824.A9V954"/>
<protein>
    <submittedName>
        <fullName evidence="5">Uncharacterized protein</fullName>
    </submittedName>
</protein>
<evidence type="ECO:0000256" key="1">
    <source>
        <dbReference type="ARBA" id="ARBA00004173"/>
    </source>
</evidence>
<dbReference type="SUPFAM" id="SSF75625">
    <property type="entry name" value="YebC-like"/>
    <property type="match status" value="1"/>
</dbReference>
<evidence type="ECO:0000259" key="3">
    <source>
        <dbReference type="Pfam" id="PF01709"/>
    </source>
</evidence>
<comment type="subcellular location">
    <subcellularLocation>
        <location evidence="1">Mitochondrion</location>
    </subcellularLocation>
</comment>
<keyword evidence="6" id="KW-1185">Reference proteome</keyword>
<dbReference type="AlphaFoldDB" id="A9V954"/>
<dbReference type="InterPro" id="IPR002876">
    <property type="entry name" value="Transcrip_reg_TACO1-like"/>
</dbReference>
<dbReference type="InterPro" id="IPR029072">
    <property type="entry name" value="YebC-like"/>
</dbReference>
<dbReference type="EMBL" id="CH991569">
    <property type="protein sequence ID" value="EDQ86068.1"/>
    <property type="molecule type" value="Genomic_DNA"/>
</dbReference>
<dbReference type="FunFam" id="1.10.10.200:FF:000002">
    <property type="entry name" value="Probable transcriptional regulatory protein CLM62_37755"/>
    <property type="match status" value="1"/>
</dbReference>
<feature type="non-terminal residue" evidence="5">
    <location>
        <position position="214"/>
    </location>
</feature>
<evidence type="ECO:0000259" key="4">
    <source>
        <dbReference type="Pfam" id="PF20772"/>
    </source>
</evidence>
<sequence length="214" mass="24007">MALRAVTRQLLATSIAHTALRRSLNTTRLLPAGHSKWANIKHQKARQDKSRSILFARLHRDIVIAIKGNGGNANPESNLRLKTALAAARNADMPKDKIEGALRVGKGEGVQAQVFTFECRGPGGTLMIVEAEAERREHIVPELNKWCQRFEAEVCDVNTAQWAFDKRGRVVVSKADIWAKNPDLQENFDPEEFALNFDNVEEADEDDDEVFLFC</sequence>
<gene>
    <name evidence="5" type="ORF">MONBRDRAFT_38616</name>
</gene>
<dbReference type="Proteomes" id="UP000001357">
    <property type="component" value="Unassembled WGS sequence"/>
</dbReference>
<dbReference type="PANTHER" id="PTHR12532">
    <property type="entry name" value="TRANSLATIONAL ACTIVATOR OF CYTOCHROME C OXIDASE 1"/>
    <property type="match status" value="1"/>
</dbReference>
<dbReference type="GO" id="GO:0005739">
    <property type="term" value="C:mitochondrion"/>
    <property type="evidence" value="ECO:0000318"/>
    <property type="project" value="GO_Central"/>
</dbReference>
<dbReference type="RefSeq" id="XP_001749262.1">
    <property type="nucleotide sequence ID" value="XM_001749210.1"/>
</dbReference>
<comment type="similarity">
    <text evidence="2">Belongs to the TACO1 family.</text>
</comment>
<dbReference type="InterPro" id="IPR017856">
    <property type="entry name" value="Integrase-like_N"/>
</dbReference>
<proteinExistence type="inferred from homology"/>
<dbReference type="FunCoup" id="A9V954">
    <property type="interactions" value="460"/>
</dbReference>
<feature type="domain" description="TACO1/YebC-like N-terminal" evidence="4">
    <location>
        <begin position="35"/>
        <end position="108"/>
    </location>
</feature>
<dbReference type="PANTHER" id="PTHR12532:SF0">
    <property type="entry name" value="TRANSLATIONAL ACTIVATOR OF CYTOCHROME C OXIDASE 1"/>
    <property type="match status" value="1"/>
</dbReference>
<dbReference type="KEGG" id="mbr:MONBRDRAFT_38616"/>
<dbReference type="GeneID" id="5894446"/>
<feature type="domain" description="TACO1/YebC-like second and third" evidence="3">
    <location>
        <begin position="115"/>
        <end position="205"/>
    </location>
</feature>
<accession>A9V954</accession>
<dbReference type="eggNOG" id="KOG2972">
    <property type="taxonomic scope" value="Eukaryota"/>
</dbReference>
<evidence type="ECO:0000313" key="6">
    <source>
        <dbReference type="Proteomes" id="UP000001357"/>
    </source>
</evidence>